<evidence type="ECO:0008006" key="4">
    <source>
        <dbReference type="Google" id="ProtNLM"/>
    </source>
</evidence>
<sequence>MTMTMTTRFKAAAAPVASTSHADDERCRRSKGRQAEEEEEAAKRRRKRLRFRLSLTREEIKADFEAITGKKLPSRPKRHPKAVQEKLSVSSILREMQHKSNYVLGNERATGR</sequence>
<protein>
    <recommendedName>
        <fullName evidence="4">TPX2 C-terminal domain-containing protein</fullName>
    </recommendedName>
</protein>
<gene>
    <name evidence="2" type="ORF">OPV22_026720</name>
</gene>
<name>A0AAV8PT86_ENSVE</name>
<dbReference type="Proteomes" id="UP001222027">
    <property type="component" value="Unassembled WGS sequence"/>
</dbReference>
<feature type="compositionally biased region" description="Low complexity" evidence="1">
    <location>
        <begin position="11"/>
        <end position="20"/>
    </location>
</feature>
<dbReference type="EMBL" id="JAQQAF010000008">
    <property type="protein sequence ID" value="KAJ8464168.1"/>
    <property type="molecule type" value="Genomic_DNA"/>
</dbReference>
<evidence type="ECO:0000256" key="1">
    <source>
        <dbReference type="SAM" id="MobiDB-lite"/>
    </source>
</evidence>
<organism evidence="2 3">
    <name type="scientific">Ensete ventricosum</name>
    <name type="common">Abyssinian banana</name>
    <name type="synonym">Musa ensete</name>
    <dbReference type="NCBI Taxonomy" id="4639"/>
    <lineage>
        <taxon>Eukaryota</taxon>
        <taxon>Viridiplantae</taxon>
        <taxon>Streptophyta</taxon>
        <taxon>Embryophyta</taxon>
        <taxon>Tracheophyta</taxon>
        <taxon>Spermatophyta</taxon>
        <taxon>Magnoliopsida</taxon>
        <taxon>Liliopsida</taxon>
        <taxon>Zingiberales</taxon>
        <taxon>Musaceae</taxon>
        <taxon>Ensete</taxon>
    </lineage>
</organism>
<feature type="region of interest" description="Disordered" evidence="1">
    <location>
        <begin position="1"/>
        <end position="47"/>
    </location>
</feature>
<evidence type="ECO:0000313" key="2">
    <source>
        <dbReference type="EMBL" id="KAJ8464168.1"/>
    </source>
</evidence>
<proteinExistence type="predicted"/>
<dbReference type="InterPro" id="IPR012438">
    <property type="entry name" value="DUF1639"/>
</dbReference>
<dbReference type="PANTHER" id="PTHR33130">
    <property type="entry name" value="PUTATIVE (DUF1639)-RELATED"/>
    <property type="match status" value="1"/>
</dbReference>
<reference evidence="2 3" key="1">
    <citation type="submission" date="2022-12" db="EMBL/GenBank/DDBJ databases">
        <title>Chromosome-scale assembly of the Ensete ventricosum genome.</title>
        <authorList>
            <person name="Dussert Y."/>
            <person name="Stocks J."/>
            <person name="Wendawek A."/>
            <person name="Woldeyes F."/>
            <person name="Nichols R.A."/>
            <person name="Borrell J.S."/>
        </authorList>
    </citation>
    <scope>NUCLEOTIDE SEQUENCE [LARGE SCALE GENOMIC DNA]</scope>
    <source>
        <strain evidence="3">cv. Maze</strain>
        <tissue evidence="2">Seeds</tissue>
    </source>
</reference>
<dbReference type="PANTHER" id="PTHR33130:SF43">
    <property type="entry name" value="OS01G0688600 PROTEIN"/>
    <property type="match status" value="1"/>
</dbReference>
<keyword evidence="3" id="KW-1185">Reference proteome</keyword>
<dbReference type="AlphaFoldDB" id="A0AAV8PT86"/>
<accession>A0AAV8PT86</accession>
<evidence type="ECO:0000313" key="3">
    <source>
        <dbReference type="Proteomes" id="UP001222027"/>
    </source>
</evidence>
<dbReference type="Pfam" id="PF07797">
    <property type="entry name" value="DUF1639"/>
    <property type="match status" value="1"/>
</dbReference>
<comment type="caution">
    <text evidence="2">The sequence shown here is derived from an EMBL/GenBank/DDBJ whole genome shotgun (WGS) entry which is preliminary data.</text>
</comment>